<dbReference type="GO" id="GO:0003723">
    <property type="term" value="F:RNA binding"/>
    <property type="evidence" value="ECO:0007669"/>
    <property type="project" value="InterPro"/>
</dbReference>
<feature type="binding site" evidence="4">
    <location>
        <position position="168"/>
    </location>
    <ligand>
        <name>substrate</name>
    </ligand>
</feature>
<evidence type="ECO:0000256" key="2">
    <source>
        <dbReference type="ARBA" id="ARBA00022694"/>
    </source>
</evidence>
<comment type="function">
    <text evidence="4">Formation of pseudouridine at positions 38, 39 and 40 in the anticodon stem and loop of transfer RNAs.</text>
</comment>
<dbReference type="AlphaFoldDB" id="A0A7K1FJV0"/>
<comment type="catalytic activity">
    <reaction evidence="4 5">
        <text>uridine(38/39/40) in tRNA = pseudouridine(38/39/40) in tRNA</text>
        <dbReference type="Rhea" id="RHEA:22376"/>
        <dbReference type="Rhea" id="RHEA-COMP:10085"/>
        <dbReference type="Rhea" id="RHEA-COMP:10087"/>
        <dbReference type="ChEBI" id="CHEBI:65314"/>
        <dbReference type="ChEBI" id="CHEBI:65315"/>
        <dbReference type="EC" id="5.4.99.12"/>
    </reaction>
</comment>
<dbReference type="SUPFAM" id="SSF55120">
    <property type="entry name" value="Pseudouridine synthase"/>
    <property type="match status" value="1"/>
</dbReference>
<gene>
    <name evidence="4 8" type="primary">truA</name>
    <name evidence="8" type="ORF">GIS00_10495</name>
</gene>
<dbReference type="HAMAP" id="MF_00171">
    <property type="entry name" value="TruA"/>
    <property type="match status" value="1"/>
</dbReference>
<evidence type="ECO:0000256" key="3">
    <source>
        <dbReference type="ARBA" id="ARBA00023235"/>
    </source>
</evidence>
<evidence type="ECO:0000313" key="9">
    <source>
        <dbReference type="Proteomes" id="UP000460221"/>
    </source>
</evidence>
<evidence type="ECO:0000259" key="7">
    <source>
        <dbReference type="Pfam" id="PF01416"/>
    </source>
</evidence>
<feature type="active site" description="Nucleophile" evidence="4">
    <location>
        <position position="52"/>
    </location>
</feature>
<dbReference type="InterPro" id="IPR020103">
    <property type="entry name" value="PsdUridine_synth_cat_dom_sf"/>
</dbReference>
<dbReference type="GO" id="GO:0031119">
    <property type="term" value="P:tRNA pseudouridine synthesis"/>
    <property type="evidence" value="ECO:0007669"/>
    <property type="project" value="UniProtKB-UniRule"/>
</dbReference>
<comment type="subunit">
    <text evidence="4">Homodimer.</text>
</comment>
<name>A0A7K1FJV0_9ACTN</name>
<reference evidence="8 9" key="1">
    <citation type="submission" date="2019-11" db="EMBL/GenBank/DDBJ databases">
        <authorList>
            <person name="Jiang L.-Q."/>
        </authorList>
    </citation>
    <scope>NUCLEOTIDE SEQUENCE [LARGE SCALE GENOMIC DNA]</scope>
    <source>
        <strain evidence="8 9">YIM 132087</strain>
    </source>
</reference>
<comment type="caution">
    <text evidence="4">Lacks conserved residue(s) required for the propagation of feature annotation.</text>
</comment>
<dbReference type="EC" id="5.4.99.12" evidence="4"/>
<dbReference type="InterPro" id="IPR020094">
    <property type="entry name" value="TruA/RsuA/RluB/E/F_N"/>
</dbReference>
<evidence type="ECO:0000256" key="5">
    <source>
        <dbReference type="RuleBase" id="RU003792"/>
    </source>
</evidence>
<dbReference type="PANTHER" id="PTHR11142">
    <property type="entry name" value="PSEUDOURIDYLATE SYNTHASE"/>
    <property type="match status" value="1"/>
</dbReference>
<dbReference type="Gene3D" id="3.30.70.580">
    <property type="entry name" value="Pseudouridine synthase I, catalytic domain, N-terminal subdomain"/>
    <property type="match status" value="1"/>
</dbReference>
<dbReference type="Gene3D" id="3.30.70.660">
    <property type="entry name" value="Pseudouridine synthase I, catalytic domain, C-terminal subdomain"/>
    <property type="match status" value="1"/>
</dbReference>
<protein>
    <recommendedName>
        <fullName evidence="4">tRNA pseudouridine synthase A</fullName>
        <ecNumber evidence="4">5.4.99.12</ecNumber>
    </recommendedName>
    <alternativeName>
        <fullName evidence="4">tRNA pseudouridine(38-40) synthase</fullName>
    </alternativeName>
    <alternativeName>
        <fullName evidence="4">tRNA pseudouridylate synthase I</fullName>
    </alternativeName>
    <alternativeName>
        <fullName evidence="4">tRNA-uridine isomerase I</fullName>
    </alternativeName>
</protein>
<comment type="caution">
    <text evidence="8">The sequence shown here is derived from an EMBL/GenBank/DDBJ whole genome shotgun (WGS) entry which is preliminary data.</text>
</comment>
<dbReference type="PANTHER" id="PTHR11142:SF0">
    <property type="entry name" value="TRNA PSEUDOURIDINE SYNTHASE-LIKE 1"/>
    <property type="match status" value="1"/>
</dbReference>
<comment type="similarity">
    <text evidence="1 4 5">Belongs to the tRNA pseudouridine synthase TruA family.</text>
</comment>
<evidence type="ECO:0000256" key="6">
    <source>
        <dbReference type="SAM" id="MobiDB-lite"/>
    </source>
</evidence>
<organism evidence="8 9">
    <name type="scientific">Nakamurella alba</name>
    <dbReference type="NCBI Taxonomy" id="2665158"/>
    <lineage>
        <taxon>Bacteria</taxon>
        <taxon>Bacillati</taxon>
        <taxon>Actinomycetota</taxon>
        <taxon>Actinomycetes</taxon>
        <taxon>Nakamurellales</taxon>
        <taxon>Nakamurellaceae</taxon>
        <taxon>Nakamurella</taxon>
    </lineage>
</organism>
<dbReference type="InterPro" id="IPR020097">
    <property type="entry name" value="PsdUridine_synth_TruA_a/b_dom"/>
</dbReference>
<feature type="region of interest" description="Disordered" evidence="6">
    <location>
        <begin position="340"/>
        <end position="387"/>
    </location>
</feature>
<dbReference type="Pfam" id="PF01416">
    <property type="entry name" value="PseudoU_synth_1"/>
    <property type="match status" value="1"/>
</dbReference>
<sequence length="387" mass="39735">MVRLRLDLSYDGTDFAGWAVQPGRRTVAGALGEALQVLFRAPVPLVVAGRTDAGVHATGQVAHIDVPVPGLLALTPRDLGGSGHGRPTTPDGHGYSNGTGTRDGPSSSVSAGSSGGRNDPVEAAALHAACRGLLRRLSGLLPADVRVRSADVAAAGFDARFAAMRRHYEYRIGTAEWGVEPLQRAAVWNLRRTLDTGAMERAAAALVGLHDFAAYCRPREGATTVRELQALRVRAAGDHLVLIEVTADAFCHSMVRSLVGALATVGEGRAPVDAPARLLAAARRTSEVRIAPARGLTLVGVDYPADADLAARVSVTRAVREPTGAEDSVLIGSSVVAGDPARVVNPGPSVDPGPTVDRGTPAGAGTGVDPTPAVDPADTARGSTPTG</sequence>
<accession>A0A7K1FJV0</accession>
<dbReference type="CDD" id="cd02570">
    <property type="entry name" value="PseudoU_synth_EcTruA"/>
    <property type="match status" value="1"/>
</dbReference>
<proteinExistence type="inferred from homology"/>
<keyword evidence="9" id="KW-1185">Reference proteome</keyword>
<feature type="region of interest" description="Disordered" evidence="6">
    <location>
        <begin position="75"/>
        <end position="118"/>
    </location>
</feature>
<evidence type="ECO:0000313" key="8">
    <source>
        <dbReference type="EMBL" id="MTD14378.1"/>
    </source>
</evidence>
<dbReference type="InterPro" id="IPR001406">
    <property type="entry name" value="PsdUridine_synth_TruA"/>
</dbReference>
<dbReference type="EMBL" id="WLYK01000003">
    <property type="protein sequence ID" value="MTD14378.1"/>
    <property type="molecule type" value="Genomic_DNA"/>
</dbReference>
<evidence type="ECO:0000256" key="4">
    <source>
        <dbReference type="HAMAP-Rule" id="MF_00171"/>
    </source>
</evidence>
<dbReference type="InterPro" id="IPR020095">
    <property type="entry name" value="PsdUridine_synth_TruA_C"/>
</dbReference>
<dbReference type="GO" id="GO:0160147">
    <property type="term" value="F:tRNA pseudouridine(38-40) synthase activity"/>
    <property type="evidence" value="ECO:0007669"/>
    <property type="project" value="UniProtKB-EC"/>
</dbReference>
<keyword evidence="3 4" id="KW-0413">Isomerase</keyword>
<dbReference type="Proteomes" id="UP000460221">
    <property type="component" value="Unassembled WGS sequence"/>
</dbReference>
<keyword evidence="2 4" id="KW-0819">tRNA processing</keyword>
<feature type="domain" description="Pseudouridine synthase I TruA alpha/beta" evidence="7">
    <location>
        <begin position="202"/>
        <end position="304"/>
    </location>
</feature>
<evidence type="ECO:0000256" key="1">
    <source>
        <dbReference type="ARBA" id="ARBA00009375"/>
    </source>
</evidence>